<dbReference type="AlphaFoldDB" id="A0A9P8FP23"/>
<gene>
    <name evidence="2" type="ORF">KCU98_g9015</name>
</gene>
<evidence type="ECO:0000256" key="1">
    <source>
        <dbReference type="SAM" id="MobiDB-lite"/>
    </source>
</evidence>
<evidence type="ECO:0000313" key="2">
    <source>
        <dbReference type="EMBL" id="KAG9979077.1"/>
    </source>
</evidence>
<protein>
    <submittedName>
        <fullName evidence="2">Uncharacterized protein</fullName>
    </submittedName>
</protein>
<proteinExistence type="predicted"/>
<feature type="region of interest" description="Disordered" evidence="1">
    <location>
        <begin position="107"/>
        <end position="126"/>
    </location>
</feature>
<dbReference type="EMBL" id="JAHFXS010001186">
    <property type="protein sequence ID" value="KAG9979077.1"/>
    <property type="molecule type" value="Genomic_DNA"/>
</dbReference>
<feature type="region of interest" description="Disordered" evidence="1">
    <location>
        <begin position="62"/>
        <end position="87"/>
    </location>
</feature>
<evidence type="ECO:0000313" key="3">
    <source>
        <dbReference type="Proteomes" id="UP000729357"/>
    </source>
</evidence>
<sequence>MNPSNNTQTNDSDSDDNSNDNDSIPGYGGCKHPSSCYEDFEMWNSVCEDAEPGWEYKEAQRMAEQERKKANKEVTRKRKEAEKEEVAEDLVRPLTIDEANALRNSVPKITHDNKNAGERNSIAEDGDIKIEHDNNSCQGLTLEEVLGISRPDKVKKQPRPASGARTCALM</sequence>
<reference evidence="2" key="1">
    <citation type="journal article" date="2021" name="J Fungi (Basel)">
        <title>Virulence traits and population genomics of the black yeast Aureobasidium melanogenum.</title>
        <authorList>
            <person name="Cernosa A."/>
            <person name="Sun X."/>
            <person name="Gostincar C."/>
            <person name="Fang C."/>
            <person name="Gunde-Cimerman N."/>
            <person name="Song Z."/>
        </authorList>
    </citation>
    <scope>NUCLEOTIDE SEQUENCE</scope>
    <source>
        <strain evidence="2">EXF-9298</strain>
    </source>
</reference>
<feature type="region of interest" description="Disordered" evidence="1">
    <location>
        <begin position="1"/>
        <end position="31"/>
    </location>
</feature>
<feature type="non-terminal residue" evidence="2">
    <location>
        <position position="170"/>
    </location>
</feature>
<feature type="compositionally biased region" description="Low complexity" evidence="1">
    <location>
        <begin position="1"/>
        <end position="11"/>
    </location>
</feature>
<reference evidence="2" key="2">
    <citation type="submission" date="2021-08" db="EMBL/GenBank/DDBJ databases">
        <authorList>
            <person name="Gostincar C."/>
            <person name="Sun X."/>
            <person name="Song Z."/>
            <person name="Gunde-Cimerman N."/>
        </authorList>
    </citation>
    <scope>NUCLEOTIDE SEQUENCE</scope>
    <source>
        <strain evidence="2">EXF-9298</strain>
    </source>
</reference>
<organism evidence="2 3">
    <name type="scientific">Aureobasidium melanogenum</name>
    <name type="common">Aureobasidium pullulans var. melanogenum</name>
    <dbReference type="NCBI Taxonomy" id="46634"/>
    <lineage>
        <taxon>Eukaryota</taxon>
        <taxon>Fungi</taxon>
        <taxon>Dikarya</taxon>
        <taxon>Ascomycota</taxon>
        <taxon>Pezizomycotina</taxon>
        <taxon>Dothideomycetes</taxon>
        <taxon>Dothideomycetidae</taxon>
        <taxon>Dothideales</taxon>
        <taxon>Saccotheciaceae</taxon>
        <taxon>Aureobasidium</taxon>
    </lineage>
</organism>
<name>A0A9P8FP23_AURME</name>
<accession>A0A9P8FP23</accession>
<comment type="caution">
    <text evidence="2">The sequence shown here is derived from an EMBL/GenBank/DDBJ whole genome shotgun (WGS) entry which is preliminary data.</text>
</comment>
<feature type="region of interest" description="Disordered" evidence="1">
    <location>
        <begin position="149"/>
        <end position="170"/>
    </location>
</feature>
<feature type="compositionally biased region" description="Basic and acidic residues" evidence="1">
    <location>
        <begin position="62"/>
        <end position="84"/>
    </location>
</feature>
<dbReference type="Proteomes" id="UP000729357">
    <property type="component" value="Unassembled WGS sequence"/>
</dbReference>
<keyword evidence="3" id="KW-1185">Reference proteome</keyword>